<feature type="transmembrane region" description="Helical" evidence="2">
    <location>
        <begin position="391"/>
        <end position="408"/>
    </location>
</feature>
<evidence type="ECO:0000256" key="3">
    <source>
        <dbReference type="SAM" id="SignalP"/>
    </source>
</evidence>
<evidence type="ECO:0000313" key="5">
    <source>
        <dbReference type="Proteomes" id="UP000557772"/>
    </source>
</evidence>
<accession>A0A849AIB9</accession>
<dbReference type="RefSeq" id="WP_171156156.1">
    <property type="nucleotide sequence ID" value="NZ_JABENB010000002.1"/>
</dbReference>
<keyword evidence="5" id="KW-1185">Reference proteome</keyword>
<feature type="chain" id="PRO_5032759053" evidence="3">
    <location>
        <begin position="18"/>
        <end position="412"/>
    </location>
</feature>
<feature type="region of interest" description="Disordered" evidence="1">
    <location>
        <begin position="169"/>
        <end position="202"/>
    </location>
</feature>
<keyword evidence="2" id="KW-0812">Transmembrane</keyword>
<keyword evidence="2" id="KW-1133">Transmembrane helix</keyword>
<gene>
    <name evidence="4" type="ORF">HJ588_12780</name>
</gene>
<sequence length="412" mass="41512">MPALLLTGLAAAPVAVAETGGPGGAPGSQPVEFSTALGDAPVLSPGRITTQAPTGNTTTYATIKRPAGGSVAVAVFGAVQASITTADGKTDCSSSDTSSFEAVGGYRFIFLDGAATKRQSYIDSGCESVTDLRLTLKAPDTTSSSASSSAPPSRDVQLVLTEEPKITKLEPATPATGFSEITAASKSTTGDDRTLSDKLLAPDTLTPGSYPVSLQPGKLAVARVRVGWGQRLAASVDAPRNGTNFAPPTSLNVALTLFSPQLSQVRSSATGIISKNSGDQQTVATYTAQVNAANRQLDYGNKTGDIGIGSAQWTTAAGWYTVAIYVSATDDTQPQPTTTVPARLNLDVVGSPTTGPTYADAAGAAVTAPPASQLSVGGADADGGGSVLPKIGISALIVAAAAGVLIWLRRLS</sequence>
<name>A0A849AIB9_9MICO</name>
<dbReference type="AlphaFoldDB" id="A0A849AIB9"/>
<evidence type="ECO:0000313" key="4">
    <source>
        <dbReference type="EMBL" id="NNG40139.1"/>
    </source>
</evidence>
<feature type="signal peptide" evidence="3">
    <location>
        <begin position="1"/>
        <end position="17"/>
    </location>
</feature>
<dbReference type="EMBL" id="JABENB010000002">
    <property type="protein sequence ID" value="NNG40139.1"/>
    <property type="molecule type" value="Genomic_DNA"/>
</dbReference>
<keyword evidence="2" id="KW-0472">Membrane</keyword>
<organism evidence="4 5">
    <name type="scientific">Flexivirga aerilata</name>
    <dbReference type="NCBI Taxonomy" id="1656889"/>
    <lineage>
        <taxon>Bacteria</taxon>
        <taxon>Bacillati</taxon>
        <taxon>Actinomycetota</taxon>
        <taxon>Actinomycetes</taxon>
        <taxon>Micrococcales</taxon>
        <taxon>Dermacoccaceae</taxon>
        <taxon>Flexivirga</taxon>
    </lineage>
</organism>
<dbReference type="Proteomes" id="UP000557772">
    <property type="component" value="Unassembled WGS sequence"/>
</dbReference>
<evidence type="ECO:0000256" key="2">
    <source>
        <dbReference type="SAM" id="Phobius"/>
    </source>
</evidence>
<proteinExistence type="predicted"/>
<evidence type="ECO:0000256" key="1">
    <source>
        <dbReference type="SAM" id="MobiDB-lite"/>
    </source>
</evidence>
<keyword evidence="3" id="KW-0732">Signal</keyword>
<reference evidence="4 5" key="1">
    <citation type="submission" date="2020-05" db="EMBL/GenBank/DDBJ databases">
        <title>Flexivirga sp. ID2601S isolated from air conditioner.</title>
        <authorList>
            <person name="Kim D.H."/>
        </authorList>
    </citation>
    <scope>NUCLEOTIDE SEQUENCE [LARGE SCALE GENOMIC DNA]</scope>
    <source>
        <strain evidence="4 5">ID2601S</strain>
    </source>
</reference>
<comment type="caution">
    <text evidence="4">The sequence shown here is derived from an EMBL/GenBank/DDBJ whole genome shotgun (WGS) entry which is preliminary data.</text>
</comment>
<protein>
    <submittedName>
        <fullName evidence="4">Uncharacterized protein</fullName>
    </submittedName>
</protein>